<dbReference type="Pfam" id="PF13649">
    <property type="entry name" value="Methyltransf_25"/>
    <property type="match status" value="1"/>
</dbReference>
<dbReference type="InterPro" id="IPR041698">
    <property type="entry name" value="Methyltransf_25"/>
</dbReference>
<dbReference type="SUPFAM" id="SSF53335">
    <property type="entry name" value="S-adenosyl-L-methionine-dependent methyltransferases"/>
    <property type="match status" value="1"/>
</dbReference>
<gene>
    <name evidence="5" type="ORF">FHW12_002448</name>
</gene>
<comment type="caution">
    <text evidence="5">The sequence shown here is derived from an EMBL/GenBank/DDBJ whole genome shotgun (WGS) entry which is preliminary data.</text>
</comment>
<name>A0A839F7N0_9GAMM</name>
<protein>
    <submittedName>
        <fullName evidence="5">2-polyprenyl-3-methyl-5-hydroxy-6-metoxy-1, 4-benzoquinol methylase</fullName>
    </submittedName>
</protein>
<feature type="domain" description="Methyltransferase" evidence="4">
    <location>
        <begin position="56"/>
        <end position="145"/>
    </location>
</feature>
<dbReference type="GO" id="GO:0008168">
    <property type="term" value="F:methyltransferase activity"/>
    <property type="evidence" value="ECO:0007669"/>
    <property type="project" value="UniProtKB-KW"/>
</dbReference>
<evidence type="ECO:0000313" key="6">
    <source>
        <dbReference type="Proteomes" id="UP000550401"/>
    </source>
</evidence>
<evidence type="ECO:0000313" key="5">
    <source>
        <dbReference type="EMBL" id="MBA8888224.1"/>
    </source>
</evidence>
<keyword evidence="2" id="KW-0808">Transferase</keyword>
<dbReference type="PANTHER" id="PTHR43464:SF19">
    <property type="entry name" value="UBIQUINONE BIOSYNTHESIS O-METHYLTRANSFERASE, MITOCHONDRIAL"/>
    <property type="match status" value="1"/>
</dbReference>
<dbReference type="GO" id="GO:0032259">
    <property type="term" value="P:methylation"/>
    <property type="evidence" value="ECO:0007669"/>
    <property type="project" value="UniProtKB-KW"/>
</dbReference>
<evidence type="ECO:0000256" key="1">
    <source>
        <dbReference type="ARBA" id="ARBA00022603"/>
    </source>
</evidence>
<accession>A0A839F7N0</accession>
<evidence type="ECO:0000256" key="2">
    <source>
        <dbReference type="ARBA" id="ARBA00022679"/>
    </source>
</evidence>
<keyword evidence="3" id="KW-0949">S-adenosyl-L-methionine</keyword>
<reference evidence="5 6" key="1">
    <citation type="submission" date="2020-07" db="EMBL/GenBank/DDBJ databases">
        <title>Genomic Encyclopedia of Type Strains, Phase IV (KMG-V): Genome sequencing to study the core and pangenomes of soil and plant-associated prokaryotes.</title>
        <authorList>
            <person name="Whitman W."/>
        </authorList>
    </citation>
    <scope>NUCLEOTIDE SEQUENCE [LARGE SCALE GENOMIC DNA]</scope>
    <source>
        <strain evidence="5 6">RH2WT43</strain>
    </source>
</reference>
<evidence type="ECO:0000256" key="3">
    <source>
        <dbReference type="ARBA" id="ARBA00022691"/>
    </source>
</evidence>
<dbReference type="CDD" id="cd02440">
    <property type="entry name" value="AdoMet_MTases"/>
    <property type="match status" value="1"/>
</dbReference>
<sequence length="231" mass="24809">MTASSDDDAVARLQRSWQANAHAWTRAVRERRIASRRTGTDAAIVDAVLAGGARRVLDLGCGEGWLARALAAQGLDVVGLDASATLVEAARGLGGARFECASYADLAADPDAFGAFDAVACNFALLDADLHTPLRAAHACLQPRGQLFVQTLHPLIVDAPYADGWRVEHFTGLDGFDEPMPWYFHTLSGWFDALHAAGFVVDDLHEPPDPASGRPLSLLLRASLQQLREAR</sequence>
<keyword evidence="6" id="KW-1185">Reference proteome</keyword>
<dbReference type="Gene3D" id="3.40.50.150">
    <property type="entry name" value="Vaccinia Virus protein VP39"/>
    <property type="match status" value="1"/>
</dbReference>
<dbReference type="Proteomes" id="UP000550401">
    <property type="component" value="Unassembled WGS sequence"/>
</dbReference>
<proteinExistence type="predicted"/>
<keyword evidence="1 5" id="KW-0489">Methyltransferase</keyword>
<dbReference type="EMBL" id="JACGXL010000003">
    <property type="protein sequence ID" value="MBA8888224.1"/>
    <property type="molecule type" value="Genomic_DNA"/>
</dbReference>
<dbReference type="PANTHER" id="PTHR43464">
    <property type="entry name" value="METHYLTRANSFERASE"/>
    <property type="match status" value="1"/>
</dbReference>
<dbReference type="AlphaFoldDB" id="A0A839F7N0"/>
<organism evidence="5 6">
    <name type="scientific">Dokdonella fugitiva</name>
    <dbReference type="NCBI Taxonomy" id="328517"/>
    <lineage>
        <taxon>Bacteria</taxon>
        <taxon>Pseudomonadati</taxon>
        <taxon>Pseudomonadota</taxon>
        <taxon>Gammaproteobacteria</taxon>
        <taxon>Lysobacterales</taxon>
        <taxon>Rhodanobacteraceae</taxon>
        <taxon>Dokdonella</taxon>
    </lineage>
</organism>
<dbReference type="RefSeq" id="WP_182531275.1">
    <property type="nucleotide sequence ID" value="NZ_JACGXL010000003.1"/>
</dbReference>
<dbReference type="InterPro" id="IPR029063">
    <property type="entry name" value="SAM-dependent_MTases_sf"/>
</dbReference>
<evidence type="ECO:0000259" key="4">
    <source>
        <dbReference type="Pfam" id="PF13649"/>
    </source>
</evidence>